<keyword evidence="7" id="KW-1185">Reference proteome</keyword>
<name>A0ABY5ZJJ7_9BACT</name>
<feature type="coiled-coil region" evidence="2">
    <location>
        <begin position="726"/>
        <end position="781"/>
    </location>
</feature>
<dbReference type="Pfam" id="PF02563">
    <property type="entry name" value="Poly_export"/>
    <property type="match status" value="1"/>
</dbReference>
<gene>
    <name evidence="6" type="ORF">L9S41_09565</name>
</gene>
<accession>A0ABY5ZJJ7</accession>
<feature type="domain" description="Polysaccharide export protein N-terminal" evidence="4">
    <location>
        <begin position="237"/>
        <end position="311"/>
    </location>
</feature>
<dbReference type="Gene3D" id="3.10.560.10">
    <property type="entry name" value="Outer membrane lipoprotein wza domain like"/>
    <property type="match status" value="6"/>
</dbReference>
<proteinExistence type="predicted"/>
<feature type="compositionally biased region" description="Basic and acidic residues" evidence="3">
    <location>
        <begin position="75"/>
        <end position="87"/>
    </location>
</feature>
<dbReference type="Proteomes" id="UP001060414">
    <property type="component" value="Chromosome"/>
</dbReference>
<evidence type="ECO:0000259" key="5">
    <source>
        <dbReference type="Pfam" id="PF10531"/>
    </source>
</evidence>
<feature type="region of interest" description="Disordered" evidence="3">
    <location>
        <begin position="35"/>
        <end position="87"/>
    </location>
</feature>
<dbReference type="InterPro" id="IPR049712">
    <property type="entry name" value="Poly_export"/>
</dbReference>
<evidence type="ECO:0000313" key="6">
    <source>
        <dbReference type="EMBL" id="UWZ77950.1"/>
    </source>
</evidence>
<evidence type="ECO:0000313" key="7">
    <source>
        <dbReference type="Proteomes" id="UP001060414"/>
    </source>
</evidence>
<evidence type="ECO:0000259" key="4">
    <source>
        <dbReference type="Pfam" id="PF02563"/>
    </source>
</evidence>
<organism evidence="6 7">
    <name type="scientific">Geoalkalibacter halelectricus</name>
    <dbReference type="NCBI Taxonomy" id="2847045"/>
    <lineage>
        <taxon>Bacteria</taxon>
        <taxon>Pseudomonadati</taxon>
        <taxon>Thermodesulfobacteriota</taxon>
        <taxon>Desulfuromonadia</taxon>
        <taxon>Desulfuromonadales</taxon>
        <taxon>Geoalkalibacteraceae</taxon>
        <taxon>Geoalkalibacter</taxon>
    </lineage>
</organism>
<evidence type="ECO:0000256" key="1">
    <source>
        <dbReference type="ARBA" id="ARBA00022729"/>
    </source>
</evidence>
<dbReference type="PANTHER" id="PTHR33619:SF3">
    <property type="entry name" value="POLYSACCHARIDE EXPORT PROTEIN GFCE-RELATED"/>
    <property type="match status" value="1"/>
</dbReference>
<feature type="domain" description="Soluble ligand binding" evidence="5">
    <location>
        <begin position="679"/>
        <end position="716"/>
    </location>
</feature>
<dbReference type="Gene3D" id="3.30.1950.10">
    <property type="entry name" value="wza like domain"/>
    <property type="match status" value="1"/>
</dbReference>
<dbReference type="RefSeq" id="WP_260746299.1">
    <property type="nucleotide sequence ID" value="NZ_CP092109.1"/>
</dbReference>
<dbReference type="EMBL" id="CP092109">
    <property type="protein sequence ID" value="UWZ77950.1"/>
    <property type="molecule type" value="Genomic_DNA"/>
</dbReference>
<keyword evidence="1" id="KW-0732">Signal</keyword>
<reference evidence="6" key="1">
    <citation type="journal article" date="2022" name="Environ. Microbiol.">
        <title>Geoalkalibacter halelectricus SAP #1 sp. nov. possessing extracellular electron transfer and mineral#reducing capabilities from a haloalkaline environment.</title>
        <authorList>
            <person name="Yadav S."/>
            <person name="Singh R."/>
            <person name="Sundharam S.S."/>
            <person name="Chaudhary S."/>
            <person name="Krishnamurthi S."/>
            <person name="Patil S.A."/>
        </authorList>
    </citation>
    <scope>NUCLEOTIDE SEQUENCE</scope>
    <source>
        <strain evidence="6">SAP-1</strain>
    </source>
</reference>
<evidence type="ECO:0000256" key="2">
    <source>
        <dbReference type="SAM" id="Coils"/>
    </source>
</evidence>
<sequence>MRTLAAFPRFSALTWTVFLLGFLLLAPAPGHAEVARAQDQRTQDQRIQEQRTLGPRDILTLPQQRDPARDALGVDGERKPLPRSEEERLLEQKKRLAVEKEAEPSPVERQFRQTPVPLGGAVERGESLRPAPLDPEALSKEEYQALLFLELATAPDTLPLREKVRLFRELDEQRRRVYLQTLAPEERRRFLDATGERESPWYVQDLRAPSVDRDLRQFGFRFFETADPAFLPDHLAPVGPDYPLGPGDILIIHLWGSIDGRYELTIDRSGVITIPRVGTVSLWGQTLEQGRDSIRQAISKYFSNFEMNVTLGALRSIQVFLVGEVENPGTYTVSSMATILNALTLAGGPTRNGSLRNVQLVRAGATVAEVDFYAFFTAGDRSRDLRLQAGDTIHVPMAGAQVGIAGDVRRPAIYELKGGETLGDLLRLAGGFQSTAYLRKVQVERVLAHQARKVIDLDLGTDPEQARAGMEFALSDRDMVQVYSIAPVKNRYVMLKGYVARPGPYELFEGMRLSDLLLRFDNLLPYYYPGFAEVLRLQPPLFQPRKLTVDLAAALAGDLEEDLLLQEHDEITLFSREDMEERAQVRISGAVQSPGLFRYFDEMRVRDLVVAAGNVRRGTYRDEAEITRFERDARGSRTRQILINLEKALAGDPAHNIVLHPDDQLFVRTLPDFSEMATVRLEGEVRFPGEYTVGKGETLASLLARAGGFTERAYLRGAMFTRESVRQLQQERLEQLIREQEQAALRVSSEIAGGAMSRDDIQSAQALLDARQELLRKLRETPVTGRMVVRLAPLDDFRGSSYDIELFDGDTLSVPTNPRTVMVLGQVYNPITITFSPGKTVSHYLNQVGGTREDANTREMFIVRADGTVLSQNQAGAGVSWDRENFRWVFGGFNNTVMYPGDTLLVPEKFRRIHLMREIKDLTQIFYQIALGAAAVASF</sequence>
<protein>
    <submittedName>
        <fullName evidence="6">SLBB domain-containing protein</fullName>
    </submittedName>
</protein>
<dbReference type="Pfam" id="PF10531">
    <property type="entry name" value="SLBB"/>
    <property type="match status" value="5"/>
</dbReference>
<feature type="compositionally biased region" description="Basic and acidic residues" evidence="3">
    <location>
        <begin position="35"/>
        <end position="49"/>
    </location>
</feature>
<dbReference type="PANTHER" id="PTHR33619">
    <property type="entry name" value="POLYSACCHARIDE EXPORT PROTEIN GFCE-RELATED"/>
    <property type="match status" value="1"/>
</dbReference>
<evidence type="ECO:0000256" key="3">
    <source>
        <dbReference type="SAM" id="MobiDB-lite"/>
    </source>
</evidence>
<dbReference type="InterPro" id="IPR003715">
    <property type="entry name" value="Poly_export_N"/>
</dbReference>
<keyword evidence="2" id="KW-0175">Coiled coil</keyword>
<dbReference type="InterPro" id="IPR019554">
    <property type="entry name" value="Soluble_ligand-bd"/>
</dbReference>
<feature type="domain" description="Soluble ligand binding" evidence="5">
    <location>
        <begin position="402"/>
        <end position="448"/>
    </location>
</feature>
<feature type="domain" description="Soluble ligand binding" evidence="5">
    <location>
        <begin position="585"/>
        <end position="636"/>
    </location>
</feature>
<feature type="domain" description="Soluble ligand binding" evidence="5">
    <location>
        <begin position="821"/>
        <end position="869"/>
    </location>
</feature>
<feature type="domain" description="Soluble ligand binding" evidence="5">
    <location>
        <begin position="319"/>
        <end position="367"/>
    </location>
</feature>